<feature type="transmembrane region" description="Helical" evidence="11">
    <location>
        <begin position="294"/>
        <end position="315"/>
    </location>
</feature>
<feature type="transmembrane region" description="Helical" evidence="11">
    <location>
        <begin position="103"/>
        <end position="122"/>
    </location>
</feature>
<keyword evidence="3 11" id="KW-0812">Transmembrane</keyword>
<dbReference type="KEGG" id="cdu:CD36_03650"/>
<dbReference type="CGD" id="CAL0000162388">
    <property type="gene designation" value="Cd36_03650"/>
</dbReference>
<evidence type="ECO:0000256" key="11">
    <source>
        <dbReference type="RuleBase" id="RU079119"/>
    </source>
</evidence>
<evidence type="ECO:0000313" key="15">
    <source>
        <dbReference type="Proteomes" id="UP000002605"/>
    </source>
</evidence>
<dbReference type="GO" id="GO:0019706">
    <property type="term" value="F:protein-cysteine S-palmitoyltransferase activity"/>
    <property type="evidence" value="ECO:0007669"/>
    <property type="project" value="UniProtKB-EC"/>
</dbReference>
<dbReference type="PROSITE" id="PS50216">
    <property type="entry name" value="DHHC"/>
    <property type="match status" value="1"/>
</dbReference>
<evidence type="ECO:0000259" key="12">
    <source>
        <dbReference type="Pfam" id="PF01529"/>
    </source>
</evidence>
<organism evidence="14 15">
    <name type="scientific">Candida dubliniensis (strain CD36 / ATCC MYA-646 / CBS 7987 / NCPF 3949 / NRRL Y-17841)</name>
    <name type="common">Yeast</name>
    <dbReference type="NCBI Taxonomy" id="573826"/>
    <lineage>
        <taxon>Eukaryota</taxon>
        <taxon>Fungi</taxon>
        <taxon>Dikarya</taxon>
        <taxon>Ascomycota</taxon>
        <taxon>Saccharomycotina</taxon>
        <taxon>Pichiomycetes</taxon>
        <taxon>Debaryomycetaceae</taxon>
        <taxon>Candida/Lodderomyces clade</taxon>
        <taxon>Candida</taxon>
    </lineage>
</organism>
<feature type="transmembrane region" description="Helical" evidence="11">
    <location>
        <begin position="73"/>
        <end position="91"/>
    </location>
</feature>
<gene>
    <name evidence="13" type="ordered locus">Cd36_03650</name>
    <name evidence="14" type="ORF">CD36_03650</name>
</gene>
<dbReference type="Pfam" id="PF01529">
    <property type="entry name" value="DHHC"/>
    <property type="match status" value="1"/>
</dbReference>
<evidence type="ECO:0000256" key="9">
    <source>
        <dbReference type="ARBA" id="ARBA00023463"/>
    </source>
</evidence>
<dbReference type="HOGENOM" id="CLU_047581_1_0_1"/>
<comment type="subcellular location">
    <subcellularLocation>
        <location evidence="1">Endoplasmic reticulum membrane</location>
        <topology evidence="1">Multi-pass membrane protein</topology>
    </subcellularLocation>
</comment>
<evidence type="ECO:0000256" key="3">
    <source>
        <dbReference type="ARBA" id="ARBA00022692"/>
    </source>
</evidence>
<keyword evidence="6" id="KW-0564">Palmitate</keyword>
<evidence type="ECO:0000256" key="5">
    <source>
        <dbReference type="ARBA" id="ARBA00023136"/>
    </source>
</evidence>
<dbReference type="Proteomes" id="UP000002605">
    <property type="component" value="Chromosome 1"/>
</dbReference>
<evidence type="ECO:0000256" key="7">
    <source>
        <dbReference type="ARBA" id="ARBA00023288"/>
    </source>
</evidence>
<reference evidence="14 15" key="1">
    <citation type="journal article" date="2009" name="Genome Res.">
        <title>Comparative genomics of the fungal pathogens Candida dubliniensis and Candida albicans.</title>
        <authorList>
            <person name="Jackson A.P."/>
            <person name="Gamble J.A."/>
            <person name="Yeomans T."/>
            <person name="Moran G.P."/>
            <person name="Saunders D."/>
            <person name="Harris D."/>
            <person name="Aslett M."/>
            <person name="Barrell J.F."/>
            <person name="Butler G."/>
            <person name="Citiulo F."/>
            <person name="Coleman D.C."/>
            <person name="de Groot P.W.J."/>
            <person name="Goodwin T.J."/>
            <person name="Quail M.A."/>
            <person name="McQuillan J."/>
            <person name="Munro C.A."/>
            <person name="Pain A."/>
            <person name="Poulter R.T."/>
            <person name="Rajandream M.A."/>
            <person name="Renauld H."/>
            <person name="Spiering M.J."/>
            <person name="Tivey A."/>
            <person name="Gow N.A.R."/>
            <person name="Barrell B."/>
            <person name="Sullivan D.J."/>
            <person name="Berriman M."/>
        </authorList>
    </citation>
    <scope>NUCLEOTIDE SEQUENCE [LARGE SCALE GENOMIC DNA]</scope>
    <source>
        <strain evidence="15">CD36 / ATCC MYA-646 / CBS 7987 / NCPF 3949 / NRRL Y-17841</strain>
    </source>
</reference>
<dbReference type="GeneID" id="8044573"/>
<keyword evidence="2 11" id="KW-0808">Transferase</keyword>
<dbReference type="GO" id="GO:0005789">
    <property type="term" value="C:endoplasmic reticulum membrane"/>
    <property type="evidence" value="ECO:0007669"/>
    <property type="project" value="UniProtKB-SubCell"/>
</dbReference>
<evidence type="ECO:0000256" key="1">
    <source>
        <dbReference type="ARBA" id="ARBA00004477"/>
    </source>
</evidence>
<accession>B9W7G5</accession>
<dbReference type="PANTHER" id="PTHR22883">
    <property type="entry name" value="ZINC FINGER DHHC DOMAIN CONTAINING PROTEIN"/>
    <property type="match status" value="1"/>
</dbReference>
<dbReference type="OrthoDB" id="9909019at2759"/>
<feature type="transmembrane region" description="Helical" evidence="11">
    <location>
        <begin position="234"/>
        <end position="255"/>
    </location>
</feature>
<evidence type="ECO:0000313" key="14">
    <source>
        <dbReference type="EMBL" id="CAX44625.1"/>
    </source>
</evidence>
<dbReference type="InterPro" id="IPR001594">
    <property type="entry name" value="Palmitoyltrfase_DHHC"/>
</dbReference>
<dbReference type="InterPro" id="IPR039859">
    <property type="entry name" value="PFA4/ZDH16/20/ERF2-like"/>
</dbReference>
<evidence type="ECO:0000256" key="8">
    <source>
        <dbReference type="ARBA" id="ARBA00023315"/>
    </source>
</evidence>
<comment type="domain">
    <text evidence="11">The DHHC domain is required for palmitoyltransferase activity.</text>
</comment>
<dbReference type="EC" id="2.3.1.225" evidence="11"/>
<evidence type="ECO:0000256" key="6">
    <source>
        <dbReference type="ARBA" id="ARBA00023139"/>
    </source>
</evidence>
<dbReference type="eggNOG" id="KOG1311">
    <property type="taxonomic scope" value="Eukaryota"/>
</dbReference>
<sequence length="392" mass="46242">MAQDKTDKQMSFIHRFITNWLIMDPNLISQYTNTNNQSTTQQFRNYQIENQGHSNFIYFLGGRLHTIKTKYPINLITLSLILIPGILYIIFELSWQWKNFSPIIVIIFLYIWIISICQFFKLSTGDSGKLPKNIHLPKKLIINNDNDNGNSYKVMEPPDEYFNTVTLPYWKKKNNDKAKTFDASHGIQVKYCSTCHIWRPSRTSHCNTCQQCILNHDHHCIFLNNCIGQRNYKFFLWFLLYMVIACLYLLIISILQLCHYKFVSQQQQQQQQQQQTKITNFHQSIKTHPVSLLLLIYSCLAIWYPSLLLAFHIFLTSQNITTREYLNFVYKKKPDFTDSGFVNVYNTHSIWKNLYINWLGKSIGVSLTFPRDVYQQGDIRFANIEPLGSFSN</sequence>
<keyword evidence="4 11" id="KW-1133">Transmembrane helix</keyword>
<comment type="similarity">
    <text evidence="9">Belongs to the DHHC palmitoyltransferase family. ERF2/ZDHHC9 subfamily.</text>
</comment>
<dbReference type="RefSeq" id="XP_002417036.1">
    <property type="nucleotide sequence ID" value="XM_002416991.1"/>
</dbReference>
<protein>
    <recommendedName>
        <fullName evidence="11">Palmitoyltransferase</fullName>
        <ecNumber evidence="11">2.3.1.225</ecNumber>
    </recommendedName>
</protein>
<keyword evidence="7" id="KW-0449">Lipoprotein</keyword>
<evidence type="ECO:0000256" key="2">
    <source>
        <dbReference type="ARBA" id="ARBA00022679"/>
    </source>
</evidence>
<dbReference type="VEuPathDB" id="FungiDB:CD36_03650"/>
<evidence type="ECO:0000256" key="4">
    <source>
        <dbReference type="ARBA" id="ARBA00022989"/>
    </source>
</evidence>
<proteinExistence type="inferred from homology"/>
<dbReference type="PANTHER" id="PTHR22883:SF43">
    <property type="entry name" value="PALMITOYLTRANSFERASE APP"/>
    <property type="match status" value="1"/>
</dbReference>
<dbReference type="EMBL" id="FM992688">
    <property type="protein sequence ID" value="CAX44625.1"/>
    <property type="molecule type" value="Genomic_DNA"/>
</dbReference>
<keyword evidence="5 11" id="KW-0472">Membrane</keyword>
<keyword evidence="15" id="KW-1185">Reference proteome</keyword>
<dbReference type="AlphaFoldDB" id="B9W7G5"/>
<dbReference type="GO" id="GO:0006612">
    <property type="term" value="P:protein targeting to membrane"/>
    <property type="evidence" value="ECO:0007669"/>
    <property type="project" value="TreeGrafter"/>
</dbReference>
<name>B9W7G5_CANDC</name>
<comment type="catalytic activity">
    <reaction evidence="10 11">
        <text>L-cysteinyl-[protein] + hexadecanoyl-CoA = S-hexadecanoyl-L-cysteinyl-[protein] + CoA</text>
        <dbReference type="Rhea" id="RHEA:36683"/>
        <dbReference type="Rhea" id="RHEA-COMP:10131"/>
        <dbReference type="Rhea" id="RHEA-COMP:11032"/>
        <dbReference type="ChEBI" id="CHEBI:29950"/>
        <dbReference type="ChEBI" id="CHEBI:57287"/>
        <dbReference type="ChEBI" id="CHEBI:57379"/>
        <dbReference type="ChEBI" id="CHEBI:74151"/>
        <dbReference type="EC" id="2.3.1.225"/>
    </reaction>
</comment>
<feature type="domain" description="Palmitoyltransferase DHHC" evidence="12">
    <location>
        <begin position="189"/>
        <end position="327"/>
    </location>
</feature>
<dbReference type="GO" id="GO:0005794">
    <property type="term" value="C:Golgi apparatus"/>
    <property type="evidence" value="ECO:0007669"/>
    <property type="project" value="TreeGrafter"/>
</dbReference>
<evidence type="ECO:0000313" key="13">
    <source>
        <dbReference type="CGD" id="CAL0000162388"/>
    </source>
</evidence>
<evidence type="ECO:0000256" key="10">
    <source>
        <dbReference type="ARBA" id="ARBA00048048"/>
    </source>
</evidence>
<keyword evidence="8 11" id="KW-0012">Acyltransferase</keyword>